<dbReference type="EMBL" id="QGNY01000006">
    <property type="protein sequence ID" value="PWS30656.1"/>
    <property type="molecule type" value="Genomic_DNA"/>
</dbReference>
<dbReference type="Proteomes" id="UP000245391">
    <property type="component" value="Unassembled WGS sequence"/>
</dbReference>
<dbReference type="OrthoDB" id="794403at2"/>
<feature type="chain" id="PRO_5016445086" description="Lipoprotein" evidence="1">
    <location>
        <begin position="23"/>
        <end position="156"/>
    </location>
</feature>
<comment type="caution">
    <text evidence="2">The sequence shown here is derived from an EMBL/GenBank/DDBJ whole genome shotgun (WGS) entry which is preliminary data.</text>
</comment>
<organism evidence="2 3">
    <name type="scientific">Pedobacter paludis</name>
    <dbReference type="NCBI Taxonomy" id="2203212"/>
    <lineage>
        <taxon>Bacteria</taxon>
        <taxon>Pseudomonadati</taxon>
        <taxon>Bacteroidota</taxon>
        <taxon>Sphingobacteriia</taxon>
        <taxon>Sphingobacteriales</taxon>
        <taxon>Sphingobacteriaceae</taxon>
        <taxon>Pedobacter</taxon>
    </lineage>
</organism>
<evidence type="ECO:0008006" key="4">
    <source>
        <dbReference type="Google" id="ProtNLM"/>
    </source>
</evidence>
<gene>
    <name evidence="2" type="ORF">DF947_17155</name>
</gene>
<accession>A0A317EZK5</accession>
<dbReference type="PROSITE" id="PS51257">
    <property type="entry name" value="PROKAR_LIPOPROTEIN"/>
    <property type="match status" value="1"/>
</dbReference>
<keyword evidence="3" id="KW-1185">Reference proteome</keyword>
<feature type="signal peptide" evidence="1">
    <location>
        <begin position="1"/>
        <end position="22"/>
    </location>
</feature>
<keyword evidence="1" id="KW-0732">Signal</keyword>
<evidence type="ECO:0000313" key="3">
    <source>
        <dbReference type="Proteomes" id="UP000245391"/>
    </source>
</evidence>
<proteinExistence type="predicted"/>
<dbReference type="AlphaFoldDB" id="A0A317EZK5"/>
<protein>
    <recommendedName>
        <fullName evidence="4">Lipoprotein</fullName>
    </recommendedName>
</protein>
<evidence type="ECO:0000256" key="1">
    <source>
        <dbReference type="SAM" id="SignalP"/>
    </source>
</evidence>
<dbReference type="RefSeq" id="WP_109931273.1">
    <property type="nucleotide sequence ID" value="NZ_QGNY01000006.1"/>
</dbReference>
<evidence type="ECO:0000313" key="2">
    <source>
        <dbReference type="EMBL" id="PWS30656.1"/>
    </source>
</evidence>
<name>A0A317EZK5_9SPHI</name>
<reference evidence="3" key="1">
    <citation type="submission" date="2018-05" db="EMBL/GenBank/DDBJ databases">
        <title>Pedobacter paludis sp. nov., isolated from wetland soil.</title>
        <authorList>
            <person name="Zhang Y."/>
        </authorList>
    </citation>
    <scope>NUCLEOTIDE SEQUENCE [LARGE SCALE GENOMIC DNA]</scope>
    <source>
        <strain evidence="3">R-8</strain>
    </source>
</reference>
<sequence>MKNIIPVLAVASALLASCQSNTTKTITSTDSTITTAVDTSKNSEQCFEYVKNKDTATLKLMNNNSTVSGDLAYNLYEKDKNNGTVDGIVKGDTIIANYTFQSEGKASVRQVVWLRKDGKLIEGFGESEEVDGKMKFKNINQLKFENSIEFNPVDCK</sequence>